<evidence type="ECO:0000256" key="1">
    <source>
        <dbReference type="SAM" id="MobiDB-lite"/>
    </source>
</evidence>
<evidence type="ECO:0000313" key="2">
    <source>
        <dbReference type="EMBL" id="MCT2399049.1"/>
    </source>
</evidence>
<reference evidence="2" key="1">
    <citation type="submission" date="2022-09" db="EMBL/GenBank/DDBJ databases">
        <title>Novosphingobium sp. Nov., a polycyclic aromatic hydrocarbon-degrading bacterium isolated form mangrove sediments in HongKong.</title>
        <authorList>
            <person name="Hu Z."/>
        </authorList>
    </citation>
    <scope>NUCLEOTIDE SEQUENCE</scope>
    <source>
        <strain evidence="2">HK4-1</strain>
    </source>
</reference>
<protein>
    <submittedName>
        <fullName evidence="2">Uncharacterized protein</fullName>
    </submittedName>
</protein>
<evidence type="ECO:0000313" key="3">
    <source>
        <dbReference type="Proteomes" id="UP001165583"/>
    </source>
</evidence>
<accession>A0ABT2I2M6</accession>
<dbReference type="Proteomes" id="UP001165583">
    <property type="component" value="Unassembled WGS sequence"/>
</dbReference>
<comment type="caution">
    <text evidence="2">The sequence shown here is derived from an EMBL/GenBank/DDBJ whole genome shotgun (WGS) entry which is preliminary data.</text>
</comment>
<proteinExistence type="predicted"/>
<keyword evidence="3" id="KW-1185">Reference proteome</keyword>
<dbReference type="EMBL" id="JANZXA010000003">
    <property type="protein sequence ID" value="MCT2399049.1"/>
    <property type="molecule type" value="Genomic_DNA"/>
</dbReference>
<gene>
    <name evidence="2" type="ORF">NZK81_05790</name>
</gene>
<name>A0ABT2I2M6_9SPHN</name>
<organism evidence="2 3">
    <name type="scientific">Novosphingobium mangrovi</name>
    <name type="common">ex Huang et al. 2023</name>
    <dbReference type="NCBI Taxonomy" id="2976432"/>
    <lineage>
        <taxon>Bacteria</taxon>
        <taxon>Pseudomonadati</taxon>
        <taxon>Pseudomonadota</taxon>
        <taxon>Alphaproteobacteria</taxon>
        <taxon>Sphingomonadales</taxon>
        <taxon>Sphingomonadaceae</taxon>
        <taxon>Novosphingobium</taxon>
    </lineage>
</organism>
<feature type="region of interest" description="Disordered" evidence="1">
    <location>
        <begin position="1"/>
        <end position="43"/>
    </location>
</feature>
<dbReference type="RefSeq" id="WP_260044797.1">
    <property type="nucleotide sequence ID" value="NZ_JANZXA010000003.1"/>
</dbReference>
<sequence>MQSGPYQPVPFAVGGVTRPRPASAATIDGPGPSRHFGPEDANGFKPMFFTRDAQENDAEAQLRLDWEQATARMVAKAYSNENPNEKGTLVDLSV</sequence>